<gene>
    <name evidence="2" type="ORF">HW423_08505</name>
</gene>
<dbReference type="Pfam" id="PF09954">
    <property type="entry name" value="DUF2188"/>
    <property type="match status" value="1"/>
</dbReference>
<comment type="caution">
    <text evidence="2">The sequence shown here is derived from an EMBL/GenBank/DDBJ whole genome shotgun (WGS) entry which is preliminary data.</text>
</comment>
<evidence type="ECO:0000313" key="3">
    <source>
        <dbReference type="Proteomes" id="UP000571018"/>
    </source>
</evidence>
<sequence>MPWNMQDYPDSLKNFEPLLRKKIIDIANALEESGYEDDRAIPIAINEGKEWYNNASQSERDDFDKEANPQKGDDHDTSSANPDLIDNDVEVFYEEEQWKVKTVDAERASDTFDNKADAIERAKEIAENRDAKVISYTKDGKKQD</sequence>
<protein>
    <submittedName>
        <fullName evidence="2">DUF2188 domain-containing protein</fullName>
    </submittedName>
</protein>
<accession>A0A839A6D8</accession>
<proteinExistence type="predicted"/>
<reference evidence="2 3" key="1">
    <citation type="submission" date="2020-06" db="EMBL/GenBank/DDBJ databases">
        <title>Reclassification of Facklamia ignava, Facklamia soureckii and Facklami tabacinasalis as Falseniella iganva gen. nov., comb. nov., Hutsoniella ignava gen. nov., comb. nov., and Ruoffia tabacinasalis gen. nov., comb. nov and description of Ruoffia haltotolerans sp. nov., isolated from hypersaline Inland Sea of Qatar.</title>
        <authorList>
            <person name="Fotedar R."/>
            <person name="Sankaranarayanan K."/>
            <person name="Lawson P."/>
            <person name="Caldwell M."/>
            <person name="Zeyara A."/>
            <person name="Al Malki A."/>
            <person name="Ali M."/>
        </authorList>
    </citation>
    <scope>NUCLEOTIDE SEQUENCE [LARGE SCALE GENOMIC DNA]</scope>
    <source>
        <strain evidence="2 3">INB8</strain>
    </source>
</reference>
<organism evidence="2 3">
    <name type="scientific">Ruoffia halotolerans</name>
    <dbReference type="NCBI Taxonomy" id="2748684"/>
    <lineage>
        <taxon>Bacteria</taxon>
        <taxon>Bacillati</taxon>
        <taxon>Bacillota</taxon>
        <taxon>Bacilli</taxon>
        <taxon>Lactobacillales</taxon>
        <taxon>Aerococcaceae</taxon>
        <taxon>Ruoffia</taxon>
    </lineage>
</organism>
<name>A0A839A6D8_9LACT</name>
<dbReference type="EMBL" id="JACAOA010000024">
    <property type="protein sequence ID" value="MBA5729826.1"/>
    <property type="molecule type" value="Genomic_DNA"/>
</dbReference>
<evidence type="ECO:0000313" key="2">
    <source>
        <dbReference type="EMBL" id="MBA5729826.1"/>
    </source>
</evidence>
<evidence type="ECO:0000256" key="1">
    <source>
        <dbReference type="SAM" id="MobiDB-lite"/>
    </source>
</evidence>
<keyword evidence="3" id="KW-1185">Reference proteome</keyword>
<dbReference type="Proteomes" id="UP000571018">
    <property type="component" value="Unassembled WGS sequence"/>
</dbReference>
<dbReference type="AlphaFoldDB" id="A0A839A6D8"/>
<feature type="compositionally biased region" description="Basic and acidic residues" evidence="1">
    <location>
        <begin position="58"/>
        <end position="77"/>
    </location>
</feature>
<dbReference type="RefSeq" id="WP_218931511.1">
    <property type="nucleotide sequence ID" value="NZ_JACAOA010000024.1"/>
</dbReference>
<feature type="region of interest" description="Disordered" evidence="1">
    <location>
        <begin position="47"/>
        <end position="85"/>
    </location>
</feature>
<dbReference type="InterPro" id="IPR018691">
    <property type="entry name" value="DUF2188"/>
</dbReference>